<dbReference type="PANTHER" id="PTHR43649:SF12">
    <property type="entry name" value="DIACETYLCHITOBIOSE BINDING PROTEIN DASA"/>
    <property type="match status" value="1"/>
</dbReference>
<keyword evidence="5" id="KW-1185">Reference proteome</keyword>
<dbReference type="InterPro" id="IPR006059">
    <property type="entry name" value="SBP"/>
</dbReference>
<dbReference type="InterPro" id="IPR050490">
    <property type="entry name" value="Bact_solute-bd_prot1"/>
</dbReference>
<dbReference type="Gene3D" id="3.40.190.10">
    <property type="entry name" value="Periplasmic binding protein-like II"/>
    <property type="match status" value="2"/>
</dbReference>
<dbReference type="SUPFAM" id="SSF53850">
    <property type="entry name" value="Periplasmic binding protein-like II"/>
    <property type="match status" value="1"/>
</dbReference>
<dbReference type="Pfam" id="PF13416">
    <property type="entry name" value="SBP_bac_8"/>
    <property type="match status" value="1"/>
</dbReference>
<evidence type="ECO:0000313" key="4">
    <source>
        <dbReference type="EMBL" id="NSX54620.1"/>
    </source>
</evidence>
<feature type="chain" id="PRO_5047269193" evidence="3">
    <location>
        <begin position="24"/>
        <end position="471"/>
    </location>
</feature>
<comment type="similarity">
    <text evidence="2">Belongs to the bacterial solute-binding protein 1 family.</text>
</comment>
<dbReference type="Proteomes" id="UP000777935">
    <property type="component" value="Unassembled WGS sequence"/>
</dbReference>
<comment type="caution">
    <text evidence="4">The sequence shown here is derived from an EMBL/GenBank/DDBJ whole genome shotgun (WGS) entry which is preliminary data.</text>
</comment>
<evidence type="ECO:0000256" key="2">
    <source>
        <dbReference type="ARBA" id="ARBA00008520"/>
    </source>
</evidence>
<name>A0ABX2IQI7_9RHOB</name>
<evidence type="ECO:0000256" key="3">
    <source>
        <dbReference type="SAM" id="SignalP"/>
    </source>
</evidence>
<comment type="subcellular location">
    <subcellularLocation>
        <location evidence="1">Periplasm</location>
    </subcellularLocation>
</comment>
<dbReference type="RefSeq" id="WP_174136826.1">
    <property type="nucleotide sequence ID" value="NZ_JABUFE010000003.1"/>
</dbReference>
<keyword evidence="3" id="KW-0732">Signal</keyword>
<evidence type="ECO:0000256" key="1">
    <source>
        <dbReference type="ARBA" id="ARBA00004418"/>
    </source>
</evidence>
<evidence type="ECO:0000313" key="5">
    <source>
        <dbReference type="Proteomes" id="UP000777935"/>
    </source>
</evidence>
<gene>
    <name evidence="4" type="ORF">HRQ87_07365</name>
</gene>
<dbReference type="EMBL" id="JABUFE010000003">
    <property type="protein sequence ID" value="NSX54620.1"/>
    <property type="molecule type" value="Genomic_DNA"/>
</dbReference>
<protein>
    <submittedName>
        <fullName evidence="4">Extracellular solute-binding protein</fullName>
    </submittedName>
</protein>
<organism evidence="4 5">
    <name type="scientific">Parasulfitobacter algicola</name>
    <dbReference type="NCBI Taxonomy" id="2614809"/>
    <lineage>
        <taxon>Bacteria</taxon>
        <taxon>Pseudomonadati</taxon>
        <taxon>Pseudomonadota</taxon>
        <taxon>Alphaproteobacteria</taxon>
        <taxon>Rhodobacterales</taxon>
        <taxon>Roseobacteraceae</taxon>
        <taxon>Parasulfitobacter</taxon>
    </lineage>
</organism>
<proteinExistence type="inferred from homology"/>
<sequence length="471" mass="53575">MKRRDFLMSAASGIGLCTLPAFAMQPAANDIAQTAKSFASGMSDSLRCLIPVGSESNLRPTVEAWQAATGIKVELEIVDVDQINDRMTVDHLARRADYDLALPATFAVADLAWSGIIHPMTKYEETFGHSAQLFDSLYENGNIIGGDRFGFQTDGDVYLMFYRKDWLTDETEVTSYQDLYGKVLDIPQTWQELDRQIRFFHRPDENRYGGALFRTPAYLVWEFWSRMHANGVLPFDDALTPQIDSDGAVQAVEDMLEISSFLHPQAKTAGLFDNWTNYAKGDTYCNIGWGGSQKYFNQAQSPIRNKLAFSLLPGGEKIAATSYFNWGWSFVLPTQSKKRELAYLFAAFATSPEISLNAVREADGYFDPFQRQHYQDEIIQDTYSSDFLKVHEMAINDPIPDLYLPGHNSYFSSLSKWLVEAMDRQRSPKDALRRAAQDWNLISLDFGLEDQADRWRASKARYPKHVLDHQR</sequence>
<dbReference type="PANTHER" id="PTHR43649">
    <property type="entry name" value="ARABINOSE-BINDING PROTEIN-RELATED"/>
    <property type="match status" value="1"/>
</dbReference>
<reference evidence="4 5" key="1">
    <citation type="submission" date="2020-06" db="EMBL/GenBank/DDBJ databases">
        <title>Sulfitobacter algicola sp. nov., isolated from green algae.</title>
        <authorList>
            <person name="Wang C."/>
        </authorList>
    </citation>
    <scope>NUCLEOTIDE SEQUENCE [LARGE SCALE GENOMIC DNA]</scope>
    <source>
        <strain evidence="4 5">1151</strain>
    </source>
</reference>
<accession>A0ABX2IQI7</accession>
<feature type="signal peptide" evidence="3">
    <location>
        <begin position="1"/>
        <end position="23"/>
    </location>
</feature>